<feature type="region of interest" description="Disordered" evidence="2">
    <location>
        <begin position="306"/>
        <end position="334"/>
    </location>
</feature>
<dbReference type="Proteomes" id="UP000784294">
    <property type="component" value="Unassembled WGS sequence"/>
</dbReference>
<evidence type="ECO:0000259" key="3">
    <source>
        <dbReference type="Pfam" id="PF00135"/>
    </source>
</evidence>
<feature type="domain" description="Carboxylesterase type B" evidence="3">
    <location>
        <begin position="124"/>
        <end position="306"/>
    </location>
</feature>
<comment type="similarity">
    <text evidence="1">Belongs to the type-B carboxylesterase/lipase family.</text>
</comment>
<dbReference type="AlphaFoldDB" id="A0A448WKQ6"/>
<name>A0A448WKQ6_9PLAT</name>
<feature type="region of interest" description="Disordered" evidence="2">
    <location>
        <begin position="137"/>
        <end position="176"/>
    </location>
</feature>
<dbReference type="EMBL" id="CAAALY010019878">
    <property type="protein sequence ID" value="VEL14061.1"/>
    <property type="molecule type" value="Genomic_DNA"/>
</dbReference>
<evidence type="ECO:0000313" key="5">
    <source>
        <dbReference type="Proteomes" id="UP000784294"/>
    </source>
</evidence>
<protein>
    <recommendedName>
        <fullName evidence="3">Carboxylesterase type B domain-containing protein</fullName>
    </recommendedName>
</protein>
<evidence type="ECO:0000313" key="4">
    <source>
        <dbReference type="EMBL" id="VEL14061.1"/>
    </source>
</evidence>
<reference evidence="4" key="1">
    <citation type="submission" date="2018-11" db="EMBL/GenBank/DDBJ databases">
        <authorList>
            <consortium name="Pathogen Informatics"/>
        </authorList>
    </citation>
    <scope>NUCLEOTIDE SEQUENCE</scope>
</reference>
<feature type="compositionally biased region" description="Basic and acidic residues" evidence="2">
    <location>
        <begin position="316"/>
        <end position="326"/>
    </location>
</feature>
<proteinExistence type="inferred from homology"/>
<dbReference type="PANTHER" id="PTHR43903">
    <property type="entry name" value="NEUROLIGIN"/>
    <property type="match status" value="1"/>
</dbReference>
<dbReference type="Pfam" id="PF00135">
    <property type="entry name" value="COesterase"/>
    <property type="match status" value="2"/>
</dbReference>
<evidence type="ECO:0000256" key="1">
    <source>
        <dbReference type="ARBA" id="ARBA00005964"/>
    </source>
</evidence>
<dbReference type="OrthoDB" id="408631at2759"/>
<feature type="domain" description="Carboxylesterase type B" evidence="3">
    <location>
        <begin position="341"/>
        <end position="374"/>
    </location>
</feature>
<dbReference type="InterPro" id="IPR029058">
    <property type="entry name" value="AB_hydrolase_fold"/>
</dbReference>
<dbReference type="InterPro" id="IPR002018">
    <property type="entry name" value="CarbesteraseB"/>
</dbReference>
<sequence length="386" mass="42027">MARSEGQDNAVWQASNQPTTIACPGSANKPRGLFPINSALGDDHFEVSLNPFVQAFNALEPHSALATAIVVPFCGNRCIPPNESTKSISIFASNGKARGATSFQPTTAFTCSTVASDLSYFLDHQAWLGVPYAQPPTRERGLRFRPPRRLETSREPIDNQHLPPSCSQPVTKDPRQPAAWQRLVPQPLQTEAEALRTSEDCLYLNIYALNDTQAMRRPGGAGLDAAGGGTRWASGGLDGSAGRSDGRAASRSLSPVVVFLNGYDHVSGTGNRYPGHALAQLGLVVVTVNYRLGPFGFLATREDVFPEPRSGSGLDDNEHGKGRKENLSQMQGDEAEEVWEEEEALGNYGLLDQVMALEFIQENIDRFMGDPNQVKDRVHWSTEYIS</sequence>
<dbReference type="InterPro" id="IPR051093">
    <property type="entry name" value="Neuroligin/BSAL"/>
</dbReference>
<gene>
    <name evidence="4" type="ORF">PXEA_LOCUS7501</name>
</gene>
<comment type="caution">
    <text evidence="4">The sequence shown here is derived from an EMBL/GenBank/DDBJ whole genome shotgun (WGS) entry which is preliminary data.</text>
</comment>
<keyword evidence="5" id="KW-1185">Reference proteome</keyword>
<accession>A0A448WKQ6</accession>
<dbReference type="PROSITE" id="PS51257">
    <property type="entry name" value="PROKAR_LIPOPROTEIN"/>
    <property type="match status" value="1"/>
</dbReference>
<feature type="compositionally biased region" description="Basic and acidic residues" evidence="2">
    <location>
        <begin position="137"/>
        <end position="158"/>
    </location>
</feature>
<organism evidence="4 5">
    <name type="scientific">Protopolystoma xenopodis</name>
    <dbReference type="NCBI Taxonomy" id="117903"/>
    <lineage>
        <taxon>Eukaryota</taxon>
        <taxon>Metazoa</taxon>
        <taxon>Spiralia</taxon>
        <taxon>Lophotrochozoa</taxon>
        <taxon>Platyhelminthes</taxon>
        <taxon>Monogenea</taxon>
        <taxon>Polyopisthocotylea</taxon>
        <taxon>Polystomatidea</taxon>
        <taxon>Polystomatidae</taxon>
        <taxon>Protopolystoma</taxon>
    </lineage>
</organism>
<dbReference type="SUPFAM" id="SSF53474">
    <property type="entry name" value="alpha/beta-Hydrolases"/>
    <property type="match status" value="1"/>
</dbReference>
<dbReference type="Gene3D" id="3.40.50.1820">
    <property type="entry name" value="alpha/beta hydrolase"/>
    <property type="match status" value="1"/>
</dbReference>
<evidence type="ECO:0000256" key="2">
    <source>
        <dbReference type="SAM" id="MobiDB-lite"/>
    </source>
</evidence>